<protein>
    <submittedName>
        <fullName evidence="1">Uncharacterized protein</fullName>
    </submittedName>
</protein>
<evidence type="ECO:0000313" key="2">
    <source>
        <dbReference type="Proteomes" id="UP000267289"/>
    </source>
</evidence>
<dbReference type="Proteomes" id="UP000267289">
    <property type="component" value="Unassembled WGS sequence"/>
</dbReference>
<organism evidence="1 2">
    <name type="scientific">Mycobacterium innocens</name>
    <dbReference type="NCBI Taxonomy" id="2341083"/>
    <lineage>
        <taxon>Bacteria</taxon>
        <taxon>Bacillati</taxon>
        <taxon>Actinomycetota</taxon>
        <taxon>Actinomycetes</taxon>
        <taxon>Mycobacteriales</taxon>
        <taxon>Mycobacteriaceae</taxon>
        <taxon>Mycobacterium</taxon>
    </lineage>
</organism>
<reference evidence="1 2" key="1">
    <citation type="submission" date="2018-09" db="EMBL/GenBank/DDBJ databases">
        <authorList>
            <person name="Tagini F."/>
        </authorList>
    </citation>
    <scope>NUCLEOTIDE SEQUENCE [LARGE SCALE GENOMIC DNA]</scope>
    <source>
        <strain evidence="1 2">MK13</strain>
    </source>
</reference>
<proteinExistence type="predicted"/>
<keyword evidence="2" id="KW-1185">Reference proteome</keyword>
<sequence>MDGGGGLAGSAQLVLAAGVHHLDPQSAVFEGMLSGWALQQRTRCLKSATITSRLRLVRPG</sequence>
<accession>A0A498QHG0</accession>
<name>A0A498QHG0_9MYCO</name>
<dbReference type="AlphaFoldDB" id="A0A498QHG0"/>
<dbReference type="EMBL" id="UPHQ01000321">
    <property type="protein sequence ID" value="VBA46802.1"/>
    <property type="molecule type" value="Genomic_DNA"/>
</dbReference>
<gene>
    <name evidence="1" type="ORF">LAUMK13_05729</name>
</gene>
<evidence type="ECO:0000313" key="1">
    <source>
        <dbReference type="EMBL" id="VBA46802.1"/>
    </source>
</evidence>